<dbReference type="Pfam" id="PF21088">
    <property type="entry name" value="MS_channel_1st"/>
    <property type="match status" value="1"/>
</dbReference>
<feature type="transmembrane region" description="Helical" evidence="8">
    <location>
        <begin position="641"/>
        <end position="659"/>
    </location>
</feature>
<protein>
    <submittedName>
        <fullName evidence="14">Potassium efflux system protein</fullName>
    </submittedName>
</protein>
<proteinExistence type="inferred from homology"/>
<dbReference type="GO" id="GO:0005886">
    <property type="term" value="C:plasma membrane"/>
    <property type="evidence" value="ECO:0007669"/>
    <property type="project" value="UniProtKB-SubCell"/>
</dbReference>
<feature type="coiled-coil region" evidence="7">
    <location>
        <begin position="267"/>
        <end position="344"/>
    </location>
</feature>
<evidence type="ECO:0000259" key="13">
    <source>
        <dbReference type="Pfam" id="PF21088"/>
    </source>
</evidence>
<gene>
    <name evidence="14" type="ORF">HNQ57_002651</name>
</gene>
<keyword evidence="6 8" id="KW-0472">Membrane</keyword>
<dbReference type="Proteomes" id="UP000536640">
    <property type="component" value="Unassembled WGS sequence"/>
</dbReference>
<keyword evidence="5 8" id="KW-1133">Transmembrane helix</keyword>
<dbReference type="PANTHER" id="PTHR30347:SF1">
    <property type="entry name" value="MECHANOSENSITIVE CHANNEL MSCK"/>
    <property type="match status" value="1"/>
</dbReference>
<feature type="domain" description="Mechanosensitive ion channel inner membrane" evidence="10">
    <location>
        <begin position="524"/>
        <end position="851"/>
    </location>
</feature>
<evidence type="ECO:0000256" key="2">
    <source>
        <dbReference type="ARBA" id="ARBA00008017"/>
    </source>
</evidence>
<reference evidence="14 15" key="1">
    <citation type="submission" date="2020-08" db="EMBL/GenBank/DDBJ databases">
        <title>Genomic Encyclopedia of Type Strains, Phase IV (KMG-IV): sequencing the most valuable type-strain genomes for metagenomic binning, comparative biology and taxonomic classification.</title>
        <authorList>
            <person name="Goeker M."/>
        </authorList>
    </citation>
    <scope>NUCLEOTIDE SEQUENCE [LARGE SCALE GENOMIC DNA]</scope>
    <source>
        <strain evidence="14 15">DSM 25701</strain>
    </source>
</reference>
<evidence type="ECO:0000256" key="1">
    <source>
        <dbReference type="ARBA" id="ARBA00004651"/>
    </source>
</evidence>
<evidence type="ECO:0000256" key="6">
    <source>
        <dbReference type="ARBA" id="ARBA00023136"/>
    </source>
</evidence>
<dbReference type="InterPro" id="IPR023408">
    <property type="entry name" value="MscS_beta-dom_sf"/>
</dbReference>
<dbReference type="Pfam" id="PF00924">
    <property type="entry name" value="MS_channel_2nd"/>
    <property type="match status" value="1"/>
</dbReference>
<keyword evidence="15" id="KW-1185">Reference proteome</keyword>
<keyword evidence="7" id="KW-0175">Coiled coil</keyword>
<feature type="domain" description="Mechanosensitive ion channel MscS C-terminal" evidence="12">
    <location>
        <begin position="1029"/>
        <end position="1110"/>
    </location>
</feature>
<dbReference type="SUPFAM" id="SSF82689">
    <property type="entry name" value="Mechanosensitive channel protein MscS (YggB), C-terminal domain"/>
    <property type="match status" value="1"/>
</dbReference>
<feature type="transmembrane region" description="Helical" evidence="8">
    <location>
        <begin position="564"/>
        <end position="586"/>
    </location>
</feature>
<evidence type="ECO:0000256" key="4">
    <source>
        <dbReference type="ARBA" id="ARBA00022692"/>
    </source>
</evidence>
<comment type="subcellular location">
    <subcellularLocation>
        <location evidence="1">Cell membrane</location>
        <topology evidence="1">Multi-pass membrane protein</topology>
    </subcellularLocation>
</comment>
<sequence length="1125" mass="126904">MSSYQQNQTPKQDAPQTTGVHLVCLPRNSRNTANASRVQLKPQIYRYALFTVRLFCILFSVTAHPSYAESTFTQQTSNDLQLRLNAAQSSEKLNSEQRDFIVQLYQQALDNLAQATEDRNQAQGYIDQIATAATRQAEIQQKLDQPLPEIDVSGKLSLLEKRLLNQQATLLELHSEETAINARILSAQQDVSPLIETALQKQSNAEAQLAESPESQTTELARARRAFNESESVAANARVELLRQRLISRDSRLEILDLQQRLVVRKIDIANQAIEKLQEAVSSARRNQANTIAEQAQQRLVELENADEEIKKIAQDNAELASDIANVTARTDDLLNKLAGLRDERSYVERYSNSMAQQLAITGADRLSTLGVDLLEQRQQFFQRAALTLKTKALEEELARAQLTKLRLEDRQYLMTKENSTGLNSQRDELHDEQRQLLQNGTKIYRRYIETIMTTRSENIALNTKTAEYIELLNSRLLWIPSTTPLWTQLKQAIEQDSPWSARLPKWQANNLSKNTPWNNKWQLFLLAVPTLILLLKSRLLTLLKTLATNVGKVNRDRFSYTALALLVSLVLASPGPLALGFLAVLTSDGGAFTEQIHQGLKNAAGLWLLLNVFREICRPDGVAEFHFKWRLDIINVTRKNLRWLTLTLVFVSLFIPIADHSADGNTIISRILFSISSLALAYVTHRVLWQLFLLRNQVSSRRISFKYFVHAVAVCIPLTLLGLSWYGYHFSALMIQNKLFVTACLMAVLFILYSLTLRIFSVIERRMTLERLRVKRKAEQAQNANRQAADNAGEGMPESIDATEYDMDTITQQTRGFLGLLTGVAAILLGWELWAEILPALSILNTVELWHVTGDNPALGDKAITLADGIIAVIMMTLTYLGARNLPGILEISILRKLQLESGSSYAITTVVKYIIVMVGIIVSLNIIGAQWSKLQWLVAALGVGLGFGLQEIVANFVSGLLILFERPIRVGDTVTVGNHTGTVTRIRIRATTLTDWDRKEQIIPNKTFITEQLTNWTLSDSITRQIIKVGVAYGSDVIAVHKLLSKVIEDNRRITRDPPPSVFFVGFGDSSLNFELRVFVPSMLDIMPLIHEIHVEIEATLRKHEIEIPFPQRDIWIRSEDEQ</sequence>
<feature type="transmembrane region" description="Helical" evidence="8">
    <location>
        <begin position="818"/>
        <end position="844"/>
    </location>
</feature>
<dbReference type="Gene3D" id="1.10.287.1260">
    <property type="match status" value="1"/>
</dbReference>
<evidence type="ECO:0000259" key="10">
    <source>
        <dbReference type="Pfam" id="PF12794"/>
    </source>
</evidence>
<evidence type="ECO:0000259" key="12">
    <source>
        <dbReference type="Pfam" id="PF21082"/>
    </source>
</evidence>
<evidence type="ECO:0000256" key="5">
    <source>
        <dbReference type="ARBA" id="ARBA00022989"/>
    </source>
</evidence>
<dbReference type="AlphaFoldDB" id="A0A840R542"/>
<dbReference type="InterPro" id="IPR011014">
    <property type="entry name" value="MscS_channel_TM-2"/>
</dbReference>
<feature type="transmembrane region" description="Helical" evidence="8">
    <location>
        <begin position="864"/>
        <end position="884"/>
    </location>
</feature>
<dbReference type="InterPro" id="IPR049278">
    <property type="entry name" value="MS_channel_C"/>
</dbReference>
<evidence type="ECO:0000256" key="3">
    <source>
        <dbReference type="ARBA" id="ARBA00022475"/>
    </source>
</evidence>
<accession>A0A840R542</accession>
<dbReference type="InterPro" id="IPR010920">
    <property type="entry name" value="LSM_dom_sf"/>
</dbReference>
<evidence type="ECO:0000313" key="15">
    <source>
        <dbReference type="Proteomes" id="UP000536640"/>
    </source>
</evidence>
<keyword evidence="4 8" id="KW-0812">Transmembrane</keyword>
<dbReference type="RefSeq" id="WP_184463693.1">
    <property type="nucleotide sequence ID" value="NZ_JACHHW010000007.1"/>
</dbReference>
<feature type="domain" description="Mechanosensitive ion channel MscS porin" evidence="11">
    <location>
        <begin position="84"/>
        <end position="307"/>
    </location>
</feature>
<dbReference type="Pfam" id="PF21082">
    <property type="entry name" value="MS_channel_3rd"/>
    <property type="match status" value="1"/>
</dbReference>
<dbReference type="PANTHER" id="PTHR30347">
    <property type="entry name" value="POTASSIUM CHANNEL RELATED"/>
    <property type="match status" value="1"/>
</dbReference>
<dbReference type="Gene3D" id="3.30.70.100">
    <property type="match status" value="1"/>
</dbReference>
<comment type="caution">
    <text evidence="14">The sequence shown here is derived from an EMBL/GenBank/DDBJ whole genome shotgun (WGS) entry which is preliminary data.</text>
</comment>
<feature type="domain" description="Mechanosensitive ion channel transmembrane helices 2/3" evidence="13">
    <location>
        <begin position="911"/>
        <end position="952"/>
    </location>
</feature>
<feature type="transmembrane region" description="Helical" evidence="8">
    <location>
        <begin position="706"/>
        <end position="729"/>
    </location>
</feature>
<feature type="transmembrane region" description="Helical" evidence="8">
    <location>
        <begin position="741"/>
        <end position="764"/>
    </location>
</feature>
<evidence type="ECO:0000259" key="9">
    <source>
        <dbReference type="Pfam" id="PF00924"/>
    </source>
</evidence>
<dbReference type="Gene3D" id="2.30.30.60">
    <property type="match status" value="1"/>
</dbReference>
<comment type="similarity">
    <text evidence="2">Belongs to the MscS (TC 1.A.23) family.</text>
</comment>
<dbReference type="InterPro" id="IPR011066">
    <property type="entry name" value="MscS_channel_C_sf"/>
</dbReference>
<dbReference type="Pfam" id="PF12794">
    <property type="entry name" value="MscS_TM"/>
    <property type="match status" value="1"/>
</dbReference>
<dbReference type="InterPro" id="IPR049142">
    <property type="entry name" value="MS_channel_1st"/>
</dbReference>
<dbReference type="InterPro" id="IPR024393">
    <property type="entry name" value="MscS_porin"/>
</dbReference>
<feature type="transmembrane region" description="Helical" evidence="8">
    <location>
        <begin position="665"/>
        <end position="685"/>
    </location>
</feature>
<feature type="domain" description="Mechanosensitive ion channel MscS" evidence="9">
    <location>
        <begin position="954"/>
        <end position="1019"/>
    </location>
</feature>
<feature type="coiled-coil region" evidence="7">
    <location>
        <begin position="384"/>
        <end position="411"/>
    </location>
</feature>
<evidence type="ECO:0000259" key="11">
    <source>
        <dbReference type="Pfam" id="PF12795"/>
    </source>
</evidence>
<dbReference type="InterPro" id="IPR025692">
    <property type="entry name" value="MscS_IM_dom1"/>
</dbReference>
<keyword evidence="3" id="KW-1003">Cell membrane</keyword>
<dbReference type="InterPro" id="IPR006685">
    <property type="entry name" value="MscS_channel_2nd"/>
</dbReference>
<dbReference type="SUPFAM" id="SSF82861">
    <property type="entry name" value="Mechanosensitive channel protein MscS (YggB), transmembrane region"/>
    <property type="match status" value="1"/>
</dbReference>
<dbReference type="FunFam" id="2.30.30.60:FF:000001">
    <property type="entry name" value="MscS Mechanosensitive ion channel"/>
    <property type="match status" value="1"/>
</dbReference>
<dbReference type="Pfam" id="PF12795">
    <property type="entry name" value="MscS_porin"/>
    <property type="match status" value="1"/>
</dbReference>
<dbReference type="InterPro" id="IPR052702">
    <property type="entry name" value="MscS-like_channel"/>
</dbReference>
<dbReference type="EMBL" id="JACHHW010000007">
    <property type="protein sequence ID" value="MBB5188369.1"/>
    <property type="molecule type" value="Genomic_DNA"/>
</dbReference>
<evidence type="ECO:0000256" key="8">
    <source>
        <dbReference type="SAM" id="Phobius"/>
    </source>
</evidence>
<organism evidence="14 15">
    <name type="scientific">Zhongshania antarctica</name>
    <dbReference type="NCBI Taxonomy" id="641702"/>
    <lineage>
        <taxon>Bacteria</taxon>
        <taxon>Pseudomonadati</taxon>
        <taxon>Pseudomonadota</taxon>
        <taxon>Gammaproteobacteria</taxon>
        <taxon>Cellvibrionales</taxon>
        <taxon>Spongiibacteraceae</taxon>
        <taxon>Zhongshania</taxon>
    </lineage>
</organism>
<evidence type="ECO:0000256" key="7">
    <source>
        <dbReference type="SAM" id="Coils"/>
    </source>
</evidence>
<feature type="transmembrane region" description="Helical" evidence="8">
    <location>
        <begin position="905"/>
        <end position="930"/>
    </location>
</feature>
<evidence type="ECO:0000313" key="14">
    <source>
        <dbReference type="EMBL" id="MBB5188369.1"/>
    </source>
</evidence>
<feature type="transmembrane region" description="Helical" evidence="8">
    <location>
        <begin position="936"/>
        <end position="966"/>
    </location>
</feature>
<dbReference type="SUPFAM" id="SSF50182">
    <property type="entry name" value="Sm-like ribonucleoproteins"/>
    <property type="match status" value="1"/>
</dbReference>
<name>A0A840R542_9GAMM</name>
<dbReference type="GO" id="GO:0008381">
    <property type="term" value="F:mechanosensitive monoatomic ion channel activity"/>
    <property type="evidence" value="ECO:0007669"/>
    <property type="project" value="UniProtKB-ARBA"/>
</dbReference>